<dbReference type="GO" id="GO:0005886">
    <property type="term" value="C:plasma membrane"/>
    <property type="evidence" value="ECO:0007669"/>
    <property type="project" value="UniProtKB-SubCell"/>
</dbReference>
<evidence type="ECO:0000256" key="2">
    <source>
        <dbReference type="ARBA" id="ARBA00022448"/>
    </source>
</evidence>
<dbReference type="Proteomes" id="UP001562425">
    <property type="component" value="Unassembled WGS sequence"/>
</dbReference>
<evidence type="ECO:0000256" key="1">
    <source>
        <dbReference type="ARBA" id="ARBA00004651"/>
    </source>
</evidence>
<feature type="compositionally biased region" description="Polar residues" evidence="8">
    <location>
        <begin position="1"/>
        <end position="11"/>
    </location>
</feature>
<proteinExistence type="predicted"/>
<organism evidence="10 11">
    <name type="scientific">Culex pipiens pipiens</name>
    <name type="common">Northern house mosquito</name>
    <dbReference type="NCBI Taxonomy" id="38569"/>
    <lineage>
        <taxon>Eukaryota</taxon>
        <taxon>Metazoa</taxon>
        <taxon>Ecdysozoa</taxon>
        <taxon>Arthropoda</taxon>
        <taxon>Hexapoda</taxon>
        <taxon>Insecta</taxon>
        <taxon>Pterygota</taxon>
        <taxon>Neoptera</taxon>
        <taxon>Endopterygota</taxon>
        <taxon>Diptera</taxon>
        <taxon>Nematocera</taxon>
        <taxon>Culicoidea</taxon>
        <taxon>Culicidae</taxon>
        <taxon>Culicinae</taxon>
        <taxon>Culicini</taxon>
        <taxon>Culex</taxon>
        <taxon>Culex</taxon>
    </lineage>
</organism>
<dbReference type="AlphaFoldDB" id="A0ABD1D677"/>
<name>A0ABD1D677_CULPP</name>
<keyword evidence="3" id="KW-0472">Membrane</keyword>
<dbReference type="GO" id="GO:0034220">
    <property type="term" value="P:monoatomic ion transmembrane transport"/>
    <property type="evidence" value="ECO:0007669"/>
    <property type="project" value="UniProtKB-KW"/>
</dbReference>
<comment type="caution">
    <text evidence="10">The sequence shown here is derived from an EMBL/GenBank/DDBJ whole genome shotgun (WGS) entry which is preliminary data.</text>
</comment>
<evidence type="ECO:0000256" key="8">
    <source>
        <dbReference type="SAM" id="MobiDB-lite"/>
    </source>
</evidence>
<reference evidence="10 11" key="1">
    <citation type="submission" date="2024-05" db="EMBL/GenBank/DDBJ databases">
        <title>Culex pipiens pipiens assembly and annotation.</title>
        <authorList>
            <person name="Alout H."/>
            <person name="Durand T."/>
        </authorList>
    </citation>
    <scope>NUCLEOTIDE SEQUENCE [LARGE SCALE GENOMIC DNA]</scope>
    <source>
        <strain evidence="10">HA-2024</strain>
        <tissue evidence="10">Whole body</tissue>
    </source>
</reference>
<feature type="non-terminal residue" evidence="10">
    <location>
        <position position="127"/>
    </location>
</feature>
<dbReference type="PANTHER" id="PTHR47735">
    <property type="entry name" value="POTASSIUM VOLTAGE-GATED CHANNEL SUBFAMILY KQT MEMBER 4"/>
    <property type="match status" value="1"/>
</dbReference>
<feature type="region of interest" description="Disordered" evidence="8">
    <location>
        <begin position="1"/>
        <end position="66"/>
    </location>
</feature>
<sequence>MKPRASSSFKHNASFVARLPTIRRHKSQSLHSPGNAKPPSGSGRSGRCPRVTDINASSENLDEDEEPRCVQLTNQHKGAIRFIRKMKYFVARRKFKEALKPYDVKDVMEQYAAGHVDLLGRVKNVQT</sequence>
<dbReference type="PANTHER" id="PTHR47735:SF9">
    <property type="entry name" value="POTASSIUM VOLTAGE-GATED CHANNEL SUBFAMILY KQT MEMBER 4-LIKE ISOFORM X1"/>
    <property type="match status" value="1"/>
</dbReference>
<keyword evidence="5" id="KW-0406">Ion transport</keyword>
<feature type="domain" description="Potassium channel voltage dependent KCNQ C-terminal" evidence="9">
    <location>
        <begin position="55"/>
        <end position="127"/>
    </location>
</feature>
<dbReference type="Gene3D" id="6.10.140.1910">
    <property type="match status" value="1"/>
</dbReference>
<keyword evidence="2" id="KW-0813">Transport</keyword>
<dbReference type="InterPro" id="IPR013821">
    <property type="entry name" value="K_chnl_volt-dep_KCNQ_C"/>
</dbReference>
<comment type="catalytic activity">
    <reaction evidence="7">
        <text>K(+)(in) = K(+)(out)</text>
        <dbReference type="Rhea" id="RHEA:29463"/>
        <dbReference type="ChEBI" id="CHEBI:29103"/>
    </reaction>
</comment>
<accession>A0ABD1D677</accession>
<gene>
    <name evidence="10" type="ORF">pipiens_011457</name>
</gene>
<evidence type="ECO:0000256" key="5">
    <source>
        <dbReference type="ARBA" id="ARBA00023065"/>
    </source>
</evidence>
<dbReference type="EMBL" id="JBEHCU010007273">
    <property type="protein sequence ID" value="KAL1395145.1"/>
    <property type="molecule type" value="Genomic_DNA"/>
</dbReference>
<evidence type="ECO:0000313" key="10">
    <source>
        <dbReference type="EMBL" id="KAL1395145.1"/>
    </source>
</evidence>
<comment type="subcellular location">
    <subcellularLocation>
        <location evidence="1">Cell membrane</location>
        <topology evidence="1">Multi-pass membrane protein</topology>
    </subcellularLocation>
</comment>
<keyword evidence="4" id="KW-0630">Potassium</keyword>
<evidence type="ECO:0000313" key="11">
    <source>
        <dbReference type="Proteomes" id="UP001562425"/>
    </source>
</evidence>
<evidence type="ECO:0000256" key="6">
    <source>
        <dbReference type="ARBA" id="ARBA00023303"/>
    </source>
</evidence>
<keyword evidence="6" id="KW-0407">Ion channel</keyword>
<evidence type="ECO:0000256" key="4">
    <source>
        <dbReference type="ARBA" id="ARBA00022958"/>
    </source>
</evidence>
<keyword evidence="3" id="KW-1003">Cell membrane</keyword>
<protein>
    <recommendedName>
        <fullName evidence="9">Potassium channel voltage dependent KCNQ C-terminal domain-containing protein</fullName>
    </recommendedName>
</protein>
<evidence type="ECO:0000256" key="3">
    <source>
        <dbReference type="ARBA" id="ARBA00022475"/>
    </source>
</evidence>
<evidence type="ECO:0000259" key="9">
    <source>
        <dbReference type="Pfam" id="PF03520"/>
    </source>
</evidence>
<evidence type="ECO:0000256" key="7">
    <source>
        <dbReference type="ARBA" id="ARBA00034430"/>
    </source>
</evidence>
<dbReference type="InterPro" id="IPR003937">
    <property type="entry name" value="K_chnl_volt-dep_KCNQ"/>
</dbReference>
<dbReference type="Pfam" id="PF03520">
    <property type="entry name" value="KCNQ_channel"/>
    <property type="match status" value="1"/>
</dbReference>
<keyword evidence="11" id="KW-1185">Reference proteome</keyword>